<dbReference type="EMBL" id="ATCF01000012">
    <property type="protein sequence ID" value="EPE00077.1"/>
    <property type="molecule type" value="Genomic_DNA"/>
</dbReference>
<dbReference type="AlphaFoldDB" id="S3BI54"/>
<dbReference type="PATRIC" id="fig|1203554.3.peg.810"/>
<evidence type="ECO:0000313" key="2">
    <source>
        <dbReference type="EMBL" id="EPE00077.1"/>
    </source>
</evidence>
<dbReference type="Proteomes" id="UP000014400">
    <property type="component" value="Unassembled WGS sequence"/>
</dbReference>
<feature type="region of interest" description="Disordered" evidence="1">
    <location>
        <begin position="54"/>
        <end position="89"/>
    </location>
</feature>
<organism evidence="2 3">
    <name type="scientific">Sutterella wadsworthensis HGA0223</name>
    <dbReference type="NCBI Taxonomy" id="1203554"/>
    <lineage>
        <taxon>Bacteria</taxon>
        <taxon>Pseudomonadati</taxon>
        <taxon>Pseudomonadota</taxon>
        <taxon>Betaproteobacteria</taxon>
        <taxon>Burkholderiales</taxon>
        <taxon>Sutterellaceae</taxon>
        <taxon>Sutterella</taxon>
    </lineage>
</organism>
<dbReference type="eggNOG" id="ENOG5032BNH">
    <property type="taxonomic scope" value="Bacteria"/>
</dbReference>
<reference evidence="2 3" key="1">
    <citation type="submission" date="2013-04" db="EMBL/GenBank/DDBJ databases">
        <title>The Genome Sequence of Sutterella wadsworthensis HGA0223.</title>
        <authorList>
            <consortium name="The Broad Institute Genomics Platform"/>
            <person name="Earl A."/>
            <person name="Ward D."/>
            <person name="Feldgarden M."/>
            <person name="Gevers D."/>
            <person name="Schmidt T.M."/>
            <person name="Dover J."/>
            <person name="Dai D."/>
            <person name="Walker B."/>
            <person name="Young S."/>
            <person name="Zeng Q."/>
            <person name="Gargeya S."/>
            <person name="Fitzgerald M."/>
            <person name="Haas B."/>
            <person name="Abouelleil A."/>
            <person name="Allen A.W."/>
            <person name="Alvarado L."/>
            <person name="Arachchi H.M."/>
            <person name="Berlin A.M."/>
            <person name="Chapman S.B."/>
            <person name="Gainer-Dewar J."/>
            <person name="Goldberg J."/>
            <person name="Griggs A."/>
            <person name="Gujja S."/>
            <person name="Hansen M."/>
            <person name="Howarth C."/>
            <person name="Imamovic A."/>
            <person name="Ireland A."/>
            <person name="Larimer J."/>
            <person name="McCowan C."/>
            <person name="Murphy C."/>
            <person name="Pearson M."/>
            <person name="Poon T.W."/>
            <person name="Priest M."/>
            <person name="Roberts A."/>
            <person name="Saif S."/>
            <person name="Shea T."/>
            <person name="Sisk P."/>
            <person name="Sykes S."/>
            <person name="Wortman J."/>
            <person name="Nusbaum C."/>
            <person name="Birren B."/>
        </authorList>
    </citation>
    <scope>NUCLEOTIDE SEQUENCE [LARGE SCALE GENOMIC DNA]</scope>
    <source>
        <strain evidence="2 3">HGA0223</strain>
    </source>
</reference>
<protein>
    <submittedName>
        <fullName evidence="2">Uncharacterized protein</fullName>
    </submittedName>
</protein>
<dbReference type="HOGENOM" id="CLU_2588414_0_0_4"/>
<evidence type="ECO:0000313" key="3">
    <source>
        <dbReference type="Proteomes" id="UP000014400"/>
    </source>
</evidence>
<gene>
    <name evidence="2" type="ORF">HMPREF1476_00806</name>
</gene>
<sequence>MVAAIVQSCLQKYWLSKTDQGAKPFALRLYSKTTESSEDRAVLDGTLPAALLSASQKSREKSEMGLRSAGSGVFGAGSDRRLAASENDV</sequence>
<name>S3BI54_9BURK</name>
<accession>S3BI54</accession>
<evidence type="ECO:0000256" key="1">
    <source>
        <dbReference type="SAM" id="MobiDB-lite"/>
    </source>
</evidence>
<comment type="caution">
    <text evidence="2">The sequence shown here is derived from an EMBL/GenBank/DDBJ whole genome shotgun (WGS) entry which is preliminary data.</text>
</comment>
<keyword evidence="3" id="KW-1185">Reference proteome</keyword>
<proteinExistence type="predicted"/>